<dbReference type="GO" id="GO:0000226">
    <property type="term" value="P:microtubule cytoskeleton organization"/>
    <property type="evidence" value="ECO:0007669"/>
    <property type="project" value="TreeGrafter"/>
</dbReference>
<dbReference type="InterPro" id="IPR011989">
    <property type="entry name" value="ARM-like"/>
</dbReference>
<dbReference type="InterPro" id="IPR016024">
    <property type="entry name" value="ARM-type_fold"/>
</dbReference>
<sequence length="604" mass="68423">MKVALRQLRTENKHLQTRVRGNTVSHFQGSEQQYSMIKQQSAEQALSPLQQMPDAFRIPLQEKERKNAATRTADGSDWLQKLRSTLAEHQASFLSRAPLHSAGDGAKLHTNQTLAPPKKRLGVDRAHPLEPITVRKIQNNTGKEAELCQPRPPLLSSQPMACPEADRLGSRRGQYVAWSIDSMGDNIRNFCKDLLLKAKAREAKHKVTEMSEILYYEGPERLQLHSHTDDNTNSESRAPKSHTTESIPESTQGTCIKRRSRLPYLKRVWTRVNPINSPQDHTHQDTPAPKLLTPDEQNRKPRRHRRRQGVRETGSNHQQSYEQKHTKSHLKRAQKSAQNPVSETPSTCEPKDDPPCPRRLLPLVKTCIPQGQSTDKPPQAPGHCGRYQEQQRPLSKPQLALDHTFQLLGSDNWEKKMEGLARIRRLAQWHSDVLVARLHDVCWAIAQEVQNLRSQVARAAVVTLGDLYLHLQRTMDAELDWTAKSLLQKAGESNKFIRQDVDVALGHMLRSCTPASSMKALLNGGLRHHNVAVRECAACHLEALVDSMGTARLLCCKKDIMNNFLSAVSRLPQDSSQEVRRCGQHIMGILTAHRDFHKKMKLFP</sequence>
<reference evidence="3" key="1">
    <citation type="journal article" date="2023" name="Science">
        <title>Genome structures resolve the early diversification of teleost fishes.</title>
        <authorList>
            <person name="Parey E."/>
            <person name="Louis A."/>
            <person name="Montfort J."/>
            <person name="Bouchez O."/>
            <person name="Roques C."/>
            <person name="Iampietro C."/>
            <person name="Lluch J."/>
            <person name="Castinel A."/>
            <person name="Donnadieu C."/>
            <person name="Desvignes T."/>
            <person name="Floi Bucao C."/>
            <person name="Jouanno E."/>
            <person name="Wen M."/>
            <person name="Mejri S."/>
            <person name="Dirks R."/>
            <person name="Jansen H."/>
            <person name="Henkel C."/>
            <person name="Chen W.J."/>
            <person name="Zahm M."/>
            <person name="Cabau C."/>
            <person name="Klopp C."/>
            <person name="Thompson A.W."/>
            <person name="Robinson-Rechavi M."/>
            <person name="Braasch I."/>
            <person name="Lecointre G."/>
            <person name="Bobe J."/>
            <person name="Postlethwait J.H."/>
            <person name="Berthelot C."/>
            <person name="Roest Crollius H."/>
            <person name="Guiguen Y."/>
        </authorList>
    </citation>
    <scope>NUCLEOTIDE SEQUENCE</scope>
    <source>
        <strain evidence="3">WJC10195</strain>
    </source>
</reference>
<evidence type="ECO:0000313" key="3">
    <source>
        <dbReference type="EMBL" id="KAJ8366121.1"/>
    </source>
</evidence>
<dbReference type="Gene3D" id="1.25.10.10">
    <property type="entry name" value="Leucine-rich Repeat Variant"/>
    <property type="match status" value="1"/>
</dbReference>
<comment type="caution">
    <text evidence="3">The sequence shown here is derived from an EMBL/GenBank/DDBJ whole genome shotgun (WGS) entry which is preliminary data.</text>
</comment>
<feature type="region of interest" description="Disordered" evidence="1">
    <location>
        <begin position="221"/>
        <end position="257"/>
    </location>
</feature>
<keyword evidence="4" id="KW-1185">Reference proteome</keyword>
<feature type="domain" description="CLASP N-terminal" evidence="2">
    <location>
        <begin position="411"/>
        <end position="581"/>
    </location>
</feature>
<feature type="region of interest" description="Disordered" evidence="1">
    <location>
        <begin position="273"/>
        <end position="356"/>
    </location>
</feature>
<accession>A0A9Q1FUI5</accession>
<dbReference type="GO" id="GO:0005881">
    <property type="term" value="C:cytoplasmic microtubule"/>
    <property type="evidence" value="ECO:0007669"/>
    <property type="project" value="TreeGrafter"/>
</dbReference>
<dbReference type="GO" id="GO:0008017">
    <property type="term" value="F:microtubule binding"/>
    <property type="evidence" value="ECO:0007669"/>
    <property type="project" value="TreeGrafter"/>
</dbReference>
<feature type="compositionally biased region" description="Polar residues" evidence="1">
    <location>
        <begin position="244"/>
        <end position="254"/>
    </location>
</feature>
<dbReference type="PANTHER" id="PTHR21567:SF87">
    <property type="entry name" value="CRESCERIN-LIKE PROTEIN CHE-12"/>
    <property type="match status" value="1"/>
</dbReference>
<dbReference type="Proteomes" id="UP001152622">
    <property type="component" value="Chromosome 4"/>
</dbReference>
<organism evidence="3 4">
    <name type="scientific">Synaphobranchus kaupii</name>
    <name type="common">Kaup's arrowtooth eel</name>
    <dbReference type="NCBI Taxonomy" id="118154"/>
    <lineage>
        <taxon>Eukaryota</taxon>
        <taxon>Metazoa</taxon>
        <taxon>Chordata</taxon>
        <taxon>Craniata</taxon>
        <taxon>Vertebrata</taxon>
        <taxon>Euteleostomi</taxon>
        <taxon>Actinopterygii</taxon>
        <taxon>Neopterygii</taxon>
        <taxon>Teleostei</taxon>
        <taxon>Anguilliformes</taxon>
        <taxon>Synaphobranchidae</taxon>
        <taxon>Synaphobranchus</taxon>
    </lineage>
</organism>
<feature type="region of interest" description="Disordered" evidence="1">
    <location>
        <begin position="368"/>
        <end position="390"/>
    </location>
</feature>
<name>A0A9Q1FUI5_SYNKA</name>
<dbReference type="PANTHER" id="PTHR21567">
    <property type="entry name" value="CLASP"/>
    <property type="match status" value="1"/>
</dbReference>
<dbReference type="Pfam" id="PF12348">
    <property type="entry name" value="CLASP_N"/>
    <property type="match status" value="1"/>
</dbReference>
<dbReference type="SUPFAM" id="SSF48371">
    <property type="entry name" value="ARM repeat"/>
    <property type="match status" value="1"/>
</dbReference>
<dbReference type="OrthoDB" id="5870094at2759"/>
<evidence type="ECO:0000259" key="2">
    <source>
        <dbReference type="Pfam" id="PF12348"/>
    </source>
</evidence>
<evidence type="ECO:0000313" key="4">
    <source>
        <dbReference type="Proteomes" id="UP001152622"/>
    </source>
</evidence>
<dbReference type="GO" id="GO:0005929">
    <property type="term" value="C:cilium"/>
    <property type="evidence" value="ECO:0007669"/>
    <property type="project" value="TreeGrafter"/>
</dbReference>
<protein>
    <recommendedName>
        <fullName evidence="2">CLASP N-terminal domain-containing protein</fullName>
    </recommendedName>
</protein>
<dbReference type="InterPro" id="IPR024395">
    <property type="entry name" value="CLASP_N_dom"/>
</dbReference>
<feature type="compositionally biased region" description="Basic and acidic residues" evidence="1">
    <location>
        <begin position="221"/>
        <end position="230"/>
    </location>
</feature>
<dbReference type="AlphaFoldDB" id="A0A9Q1FUI5"/>
<dbReference type="EMBL" id="JAINUF010000004">
    <property type="protein sequence ID" value="KAJ8366121.1"/>
    <property type="molecule type" value="Genomic_DNA"/>
</dbReference>
<feature type="compositionally biased region" description="Polar residues" evidence="1">
    <location>
        <begin position="335"/>
        <end position="347"/>
    </location>
</feature>
<evidence type="ECO:0000256" key="1">
    <source>
        <dbReference type="SAM" id="MobiDB-lite"/>
    </source>
</evidence>
<gene>
    <name evidence="3" type="ORF">SKAU_G00149520</name>
</gene>
<proteinExistence type="predicted"/>